<protein>
    <submittedName>
        <fullName evidence="1">DUF1905 domain-containing protein</fullName>
    </submittedName>
</protein>
<accession>A0A951MES5</accession>
<organism evidence="1 2">
    <name type="scientific">Arthrospiribacter ruber</name>
    <dbReference type="NCBI Taxonomy" id="2487934"/>
    <lineage>
        <taxon>Bacteria</taxon>
        <taxon>Pseudomonadati</taxon>
        <taxon>Bacteroidota</taxon>
        <taxon>Cytophagia</taxon>
        <taxon>Cytophagales</taxon>
        <taxon>Cyclobacteriaceae</taxon>
        <taxon>Arthrospiribacter</taxon>
    </lineage>
</organism>
<name>A0A951MES5_9BACT</name>
<sequence length="162" mass="18976">MYLFLRLLIMEIEGEYYLEKFQYKGGWTYILLHDFEKPKTYFGMLKAEIKLDGHDLGTITLMPFGNGKLFFPVNAKIRKLILKEAGDKVQLELQIPSIEGKETAFTHAQVISCIKEEPVAWKNFQNLPKSIQENDLNTIISYESDEKRVEKIVTYMEKLKYL</sequence>
<keyword evidence="2" id="KW-1185">Reference proteome</keyword>
<dbReference type="Proteomes" id="UP000727490">
    <property type="component" value="Unassembled WGS sequence"/>
</dbReference>
<evidence type="ECO:0000313" key="2">
    <source>
        <dbReference type="Proteomes" id="UP000727490"/>
    </source>
</evidence>
<reference evidence="1 2" key="1">
    <citation type="journal article" date="2020" name="Syst. Appl. Microbiol.">
        <title>Arthrospiribacter ruber gen. nov., sp. nov., a novel bacterium isolated from Arthrospira cultures.</title>
        <authorList>
            <person name="Waleron M."/>
            <person name="Misztak A."/>
            <person name="Waleron M.M."/>
            <person name="Furmaniak M."/>
            <person name="Mrozik A."/>
            <person name="Waleron K."/>
        </authorList>
    </citation>
    <scope>NUCLEOTIDE SEQUENCE [LARGE SCALE GENOMIC DNA]</scope>
    <source>
        <strain evidence="1 2">DPMB0001</strain>
    </source>
</reference>
<dbReference type="InterPro" id="IPR015018">
    <property type="entry name" value="DUF1905"/>
</dbReference>
<gene>
    <name evidence="1" type="ORF">EGN73_12570</name>
</gene>
<dbReference type="SUPFAM" id="SSF141694">
    <property type="entry name" value="AF2212/PG0164-like"/>
    <property type="match status" value="1"/>
</dbReference>
<dbReference type="Gene3D" id="2.40.30.100">
    <property type="entry name" value="AF2212/PG0164-like"/>
    <property type="match status" value="1"/>
</dbReference>
<proteinExistence type="predicted"/>
<dbReference type="EMBL" id="RPHB01000005">
    <property type="protein sequence ID" value="MBW3468640.1"/>
    <property type="molecule type" value="Genomic_DNA"/>
</dbReference>
<dbReference type="AlphaFoldDB" id="A0A951MES5"/>
<dbReference type="InterPro" id="IPR037079">
    <property type="entry name" value="AF2212/PG0164-like_sf"/>
</dbReference>
<dbReference type="Pfam" id="PF08922">
    <property type="entry name" value="DUF1905"/>
    <property type="match status" value="1"/>
</dbReference>
<evidence type="ECO:0000313" key="1">
    <source>
        <dbReference type="EMBL" id="MBW3468640.1"/>
    </source>
</evidence>
<comment type="caution">
    <text evidence="1">The sequence shown here is derived from an EMBL/GenBank/DDBJ whole genome shotgun (WGS) entry which is preliminary data.</text>
</comment>